<keyword evidence="3" id="KW-1185">Reference proteome</keyword>
<keyword evidence="1" id="KW-0732">Signal</keyword>
<gene>
    <name evidence="2" type="ORF">SOASR030_20020</name>
</gene>
<proteinExistence type="predicted"/>
<feature type="chain" id="PRO_5043551549" evidence="1">
    <location>
        <begin position="26"/>
        <end position="192"/>
    </location>
</feature>
<dbReference type="InterPro" id="IPR021675">
    <property type="entry name" value="DUF3261"/>
</dbReference>
<name>A0AAV5N195_9GAMM</name>
<dbReference type="Proteomes" id="UP001058124">
    <property type="component" value="Unassembled WGS sequence"/>
</dbReference>
<dbReference type="AlphaFoldDB" id="A0AAV5N195"/>
<evidence type="ECO:0000313" key="3">
    <source>
        <dbReference type="Proteomes" id="UP001058124"/>
    </source>
</evidence>
<dbReference type="RefSeq" id="WP_036023418.1">
    <property type="nucleotide sequence ID" value="NZ_BRLH01000003.1"/>
</dbReference>
<reference evidence="2" key="1">
    <citation type="submission" date="2022-06" db="EMBL/GenBank/DDBJ databases">
        <title>Draft genome sequences of Leminorella grimontii str. JCM5902.</title>
        <authorList>
            <person name="Wakabayashi Y."/>
            <person name="Kojima K."/>
        </authorList>
    </citation>
    <scope>NUCLEOTIDE SEQUENCE</scope>
    <source>
        <strain evidence="2">JCM 5902</strain>
    </source>
</reference>
<organism evidence="2 3">
    <name type="scientific">Leminorella grimontii</name>
    <dbReference type="NCBI Taxonomy" id="82981"/>
    <lineage>
        <taxon>Bacteria</taxon>
        <taxon>Pseudomonadati</taxon>
        <taxon>Pseudomonadota</taxon>
        <taxon>Gammaproteobacteria</taxon>
        <taxon>Enterobacterales</taxon>
        <taxon>Budviciaceae</taxon>
        <taxon>Leminorella</taxon>
    </lineage>
</organism>
<dbReference type="PROSITE" id="PS51257">
    <property type="entry name" value="PROKAR_LIPOPROTEIN"/>
    <property type="match status" value="1"/>
</dbReference>
<dbReference type="EMBL" id="BRLH01000003">
    <property type="protein sequence ID" value="GKX55890.1"/>
    <property type="molecule type" value="Genomic_DNA"/>
</dbReference>
<accession>A0AAV5N195</accession>
<evidence type="ECO:0000313" key="2">
    <source>
        <dbReference type="EMBL" id="GKX55890.1"/>
    </source>
</evidence>
<comment type="caution">
    <text evidence="2">The sequence shown here is derived from an EMBL/GenBank/DDBJ whole genome shotgun (WGS) entry which is preliminary data.</text>
</comment>
<keyword evidence="2" id="KW-0449">Lipoprotein</keyword>
<dbReference type="Pfam" id="PF11659">
    <property type="entry name" value="DUF3261"/>
    <property type="match status" value="1"/>
</dbReference>
<evidence type="ECO:0000256" key="1">
    <source>
        <dbReference type="SAM" id="SignalP"/>
    </source>
</evidence>
<protein>
    <submittedName>
        <fullName evidence="2">Lipoprotein</fullName>
    </submittedName>
</protein>
<sequence>MNIRLWPRFALLALLLGGCSLSQNGAQPKAWLKPGTRVVLPAPTLNVKLNQQQLLTATVDGKAQSLMVMLDADGQKITLAALSPIGIRLFKVTYDAKGIHTEQSVALGELPPAEQVLSDIMMSYWPIEAWTPNLPKGWRLTDIQDKRLLQDERGETVSEIQYRNEGGKRQPVAIIHHRFGYQIQIQNMDNAS</sequence>
<feature type="signal peptide" evidence="1">
    <location>
        <begin position="1"/>
        <end position="25"/>
    </location>
</feature>